<accession>A0ABT1E3W9</accession>
<protein>
    <submittedName>
        <fullName evidence="2">Uncharacterized protein</fullName>
    </submittedName>
</protein>
<proteinExistence type="predicted"/>
<evidence type="ECO:0000313" key="2">
    <source>
        <dbReference type="EMBL" id="MCO8277835.1"/>
    </source>
</evidence>
<name>A0ABT1E3W9_9ACTN</name>
<gene>
    <name evidence="2" type="ORF">M1L60_45420</name>
</gene>
<evidence type="ECO:0000313" key="3">
    <source>
        <dbReference type="Proteomes" id="UP001523369"/>
    </source>
</evidence>
<sequence length="151" mass="16625">MAMVGGYVLAERQRANGDGATNVGSQSESPAPAFTPPGPFCPDQTEITARKLGFSGDLWQVLKIYTDNDSTYWICQDVAGKLFYQSKTGGIDAELVEGRNGLFLKDVRRIGTDTYEVFDQNENRFVITPSLFELTFAKTGKTQRNEARLAG</sequence>
<evidence type="ECO:0000256" key="1">
    <source>
        <dbReference type="SAM" id="MobiDB-lite"/>
    </source>
</evidence>
<dbReference type="Proteomes" id="UP001523369">
    <property type="component" value="Unassembled WGS sequence"/>
</dbReference>
<reference evidence="2 3" key="1">
    <citation type="submission" date="2022-06" db="EMBL/GenBank/DDBJ databases">
        <title>New Species of the Genus Actinoplanes, ActinopZanes ferrugineus.</title>
        <authorList>
            <person name="Ding P."/>
        </authorList>
    </citation>
    <scope>NUCLEOTIDE SEQUENCE [LARGE SCALE GENOMIC DNA]</scope>
    <source>
        <strain evidence="2 3">TRM88003</strain>
    </source>
</reference>
<organism evidence="2 3">
    <name type="scientific">Paractinoplanes aksuensis</name>
    <dbReference type="NCBI Taxonomy" id="2939490"/>
    <lineage>
        <taxon>Bacteria</taxon>
        <taxon>Bacillati</taxon>
        <taxon>Actinomycetota</taxon>
        <taxon>Actinomycetes</taxon>
        <taxon>Micromonosporales</taxon>
        <taxon>Micromonosporaceae</taxon>
        <taxon>Paractinoplanes</taxon>
    </lineage>
</organism>
<comment type="caution">
    <text evidence="2">The sequence shown here is derived from an EMBL/GenBank/DDBJ whole genome shotgun (WGS) entry which is preliminary data.</text>
</comment>
<keyword evidence="3" id="KW-1185">Reference proteome</keyword>
<dbReference type="EMBL" id="JAMYJR010000066">
    <property type="protein sequence ID" value="MCO8277835.1"/>
    <property type="molecule type" value="Genomic_DNA"/>
</dbReference>
<feature type="region of interest" description="Disordered" evidence="1">
    <location>
        <begin position="17"/>
        <end position="39"/>
    </location>
</feature>
<dbReference type="RefSeq" id="WP_253243840.1">
    <property type="nucleotide sequence ID" value="NZ_JAMYJR010000066.1"/>
</dbReference>